<dbReference type="PRINTS" id="PR00046">
    <property type="entry name" value="SIGMA70FCT"/>
</dbReference>
<dbReference type="InterPro" id="IPR050239">
    <property type="entry name" value="Sigma-70_RNA_pol_init_factors"/>
</dbReference>
<dbReference type="InterPro" id="IPR009042">
    <property type="entry name" value="RNA_pol_sigma70_r1_2"/>
</dbReference>
<reference evidence="10 11" key="1">
    <citation type="submission" date="2016-10" db="EMBL/GenBank/DDBJ databases">
        <authorList>
            <person name="de Groot N.N."/>
        </authorList>
    </citation>
    <scope>NUCLEOTIDE SEQUENCE [LARGE SCALE GENOMIC DNA]</scope>
    <source>
        <strain evidence="10 11">TC2-24</strain>
    </source>
</reference>
<gene>
    <name evidence="10" type="ORF">SAMN04487850_1839</name>
</gene>
<dbReference type="Pfam" id="PF04545">
    <property type="entry name" value="Sigma70_r4"/>
    <property type="match status" value="1"/>
</dbReference>
<keyword evidence="11" id="KW-1185">Reference proteome</keyword>
<name>A0A1I0PL61_9BACT</name>
<organism evidence="10 11">
    <name type="scientific">Prevotella aff. ruminicola Tc2-24</name>
    <dbReference type="NCBI Taxonomy" id="81582"/>
    <lineage>
        <taxon>Bacteria</taxon>
        <taxon>Pseudomonadati</taxon>
        <taxon>Bacteroidota</taxon>
        <taxon>Bacteroidia</taxon>
        <taxon>Bacteroidales</taxon>
        <taxon>Prevotellaceae</taxon>
        <taxon>Prevotella</taxon>
    </lineage>
</organism>
<dbReference type="Pfam" id="PF04542">
    <property type="entry name" value="Sigma70_r2"/>
    <property type="match status" value="1"/>
</dbReference>
<evidence type="ECO:0000256" key="5">
    <source>
        <dbReference type="SAM" id="MobiDB-lite"/>
    </source>
</evidence>
<evidence type="ECO:0000313" key="11">
    <source>
        <dbReference type="Proteomes" id="UP000199373"/>
    </source>
</evidence>
<feature type="compositionally biased region" description="Basic and acidic residues" evidence="5">
    <location>
        <begin position="188"/>
        <end position="197"/>
    </location>
</feature>
<dbReference type="InterPro" id="IPR014284">
    <property type="entry name" value="RNA_pol_sigma-70_dom"/>
</dbReference>
<evidence type="ECO:0000259" key="7">
    <source>
        <dbReference type="Pfam" id="PF04539"/>
    </source>
</evidence>
<sequence>MYFCALFQSNKDYMRQLKIQKSITNRSSEALDKYLVEIGRQPLVTIDEEIELAQAIRRGGPEGERAKERLVTANLRFVVSVAKQYQHQGLTLTDLIDEGNIGLVKAAEKFDETRGFKFISYAVWWIRQSILQAIAEQSRIVRLPLNQSGALSKINQEINRFEQIHQRRPSVTELAELTQIDESKIEQTAKADSHHMSIDAPFGEDDDNSMADMLSSGEDSRTDKHVDYESLTSDLDNVLRNVLKDRELKIVKECFGIGCQERGLEEIGAEMGLTRERVRQIREKSIAKLHDSGHAKILMKYLG</sequence>
<proteinExistence type="predicted"/>
<dbReference type="GO" id="GO:0006352">
    <property type="term" value="P:DNA-templated transcription initiation"/>
    <property type="evidence" value="ECO:0007669"/>
    <property type="project" value="InterPro"/>
</dbReference>
<dbReference type="PIRSF" id="PIRSF000770">
    <property type="entry name" value="RNA_pol_sigma-SigE/K"/>
    <property type="match status" value="1"/>
</dbReference>
<keyword evidence="1" id="KW-0805">Transcription regulation</keyword>
<dbReference type="InterPro" id="IPR007630">
    <property type="entry name" value="RNA_pol_sigma70_r4"/>
</dbReference>
<feature type="domain" description="RNA polymerase sigma-70 region 4" evidence="9">
    <location>
        <begin position="242"/>
        <end position="289"/>
    </location>
</feature>
<dbReference type="SUPFAM" id="SSF88946">
    <property type="entry name" value="Sigma2 domain of RNA polymerase sigma factors"/>
    <property type="match status" value="1"/>
</dbReference>
<evidence type="ECO:0000256" key="4">
    <source>
        <dbReference type="ARBA" id="ARBA00023163"/>
    </source>
</evidence>
<evidence type="ECO:0000259" key="6">
    <source>
        <dbReference type="Pfam" id="PF00140"/>
    </source>
</evidence>
<feature type="domain" description="RNA polymerase sigma-70 region 1.2" evidence="6">
    <location>
        <begin position="30"/>
        <end position="60"/>
    </location>
</feature>
<evidence type="ECO:0000256" key="2">
    <source>
        <dbReference type="ARBA" id="ARBA00023082"/>
    </source>
</evidence>
<dbReference type="SUPFAM" id="SSF88659">
    <property type="entry name" value="Sigma3 and sigma4 domains of RNA polymerase sigma factors"/>
    <property type="match status" value="2"/>
</dbReference>
<feature type="domain" description="RNA polymerase sigma-70 region 2" evidence="8">
    <location>
        <begin position="70"/>
        <end position="139"/>
    </location>
</feature>
<dbReference type="NCBIfam" id="TIGR02937">
    <property type="entry name" value="sigma70-ECF"/>
    <property type="match status" value="1"/>
</dbReference>
<evidence type="ECO:0000256" key="1">
    <source>
        <dbReference type="ARBA" id="ARBA00023015"/>
    </source>
</evidence>
<dbReference type="PANTHER" id="PTHR30603">
    <property type="entry name" value="RNA POLYMERASE SIGMA FACTOR RPO"/>
    <property type="match status" value="1"/>
</dbReference>
<protein>
    <submittedName>
        <fullName evidence="10">RNA polymerase primary sigma factor</fullName>
    </submittedName>
</protein>
<dbReference type="Proteomes" id="UP000199373">
    <property type="component" value="Unassembled WGS sequence"/>
</dbReference>
<dbReference type="Gene3D" id="1.10.601.10">
    <property type="entry name" value="RNA Polymerase Primary Sigma Factor"/>
    <property type="match status" value="1"/>
</dbReference>
<keyword evidence="2" id="KW-0731">Sigma factor</keyword>
<evidence type="ECO:0000259" key="9">
    <source>
        <dbReference type="Pfam" id="PF04545"/>
    </source>
</evidence>
<dbReference type="EMBL" id="FOIQ01000004">
    <property type="protein sequence ID" value="SEW14981.1"/>
    <property type="molecule type" value="Genomic_DNA"/>
</dbReference>
<evidence type="ECO:0000313" key="10">
    <source>
        <dbReference type="EMBL" id="SEW14981.1"/>
    </source>
</evidence>
<accession>A0A1I0PL61</accession>
<evidence type="ECO:0000259" key="8">
    <source>
        <dbReference type="Pfam" id="PF04542"/>
    </source>
</evidence>
<evidence type="ECO:0000256" key="3">
    <source>
        <dbReference type="ARBA" id="ARBA00023125"/>
    </source>
</evidence>
<dbReference type="GO" id="GO:0003677">
    <property type="term" value="F:DNA binding"/>
    <property type="evidence" value="ECO:0007669"/>
    <property type="project" value="UniProtKB-KW"/>
</dbReference>
<dbReference type="PANTHER" id="PTHR30603:SF47">
    <property type="entry name" value="RNA POLYMERASE SIGMA FACTOR SIGD, CHLOROPLASTIC"/>
    <property type="match status" value="1"/>
</dbReference>
<keyword evidence="3" id="KW-0238">DNA-binding</keyword>
<dbReference type="AlphaFoldDB" id="A0A1I0PL61"/>
<feature type="region of interest" description="Disordered" evidence="5">
    <location>
        <begin position="188"/>
        <end position="221"/>
    </location>
</feature>
<dbReference type="InterPro" id="IPR007627">
    <property type="entry name" value="RNA_pol_sigma70_r2"/>
</dbReference>
<feature type="domain" description="RNA polymerase sigma-70 region 3" evidence="7">
    <location>
        <begin position="151"/>
        <end position="218"/>
    </location>
</feature>
<dbReference type="InterPro" id="IPR007624">
    <property type="entry name" value="RNA_pol_sigma70_r3"/>
</dbReference>
<dbReference type="InterPro" id="IPR013325">
    <property type="entry name" value="RNA_pol_sigma_r2"/>
</dbReference>
<dbReference type="Pfam" id="PF00140">
    <property type="entry name" value="Sigma70_r1_2"/>
    <property type="match status" value="1"/>
</dbReference>
<dbReference type="GO" id="GO:0016987">
    <property type="term" value="F:sigma factor activity"/>
    <property type="evidence" value="ECO:0007669"/>
    <property type="project" value="UniProtKB-KW"/>
</dbReference>
<dbReference type="InterPro" id="IPR036388">
    <property type="entry name" value="WH-like_DNA-bd_sf"/>
</dbReference>
<keyword evidence="4" id="KW-0804">Transcription</keyword>
<dbReference type="InterPro" id="IPR000943">
    <property type="entry name" value="RNA_pol_sigma70"/>
</dbReference>
<dbReference type="InterPro" id="IPR013324">
    <property type="entry name" value="RNA_pol_sigma_r3/r4-like"/>
</dbReference>
<dbReference type="Gene3D" id="1.10.10.10">
    <property type="entry name" value="Winged helix-like DNA-binding domain superfamily/Winged helix DNA-binding domain"/>
    <property type="match status" value="2"/>
</dbReference>
<dbReference type="Pfam" id="PF04539">
    <property type="entry name" value="Sigma70_r3"/>
    <property type="match status" value="1"/>
</dbReference>